<accession>A0A1F7F4B7</accession>
<dbReference type="AlphaFoldDB" id="A0A1F7F4B7"/>
<dbReference type="GO" id="GO:0005975">
    <property type="term" value="P:carbohydrate metabolic process"/>
    <property type="evidence" value="ECO:0007669"/>
    <property type="project" value="InterPro"/>
</dbReference>
<dbReference type="SUPFAM" id="SSF48208">
    <property type="entry name" value="Six-hairpin glycosidases"/>
    <property type="match status" value="1"/>
</dbReference>
<comment type="similarity">
    <text evidence="1">Belongs to the N-acylglucosamine 2-epimerase family.</text>
</comment>
<dbReference type="Proteomes" id="UP000179243">
    <property type="component" value="Unassembled WGS sequence"/>
</dbReference>
<dbReference type="InterPro" id="IPR010819">
    <property type="entry name" value="AGE/CE"/>
</dbReference>
<gene>
    <name evidence="3" type="ORF">A2519_19355</name>
</gene>
<dbReference type="Pfam" id="PF07221">
    <property type="entry name" value="GlcNAc_2-epim"/>
    <property type="match status" value="1"/>
</dbReference>
<evidence type="ECO:0000256" key="2">
    <source>
        <dbReference type="ARBA" id="ARBA00023235"/>
    </source>
</evidence>
<dbReference type="InterPro" id="IPR008928">
    <property type="entry name" value="6-hairpin_glycosidase_sf"/>
</dbReference>
<dbReference type="InterPro" id="IPR012341">
    <property type="entry name" value="6hp_glycosidase-like_sf"/>
</dbReference>
<dbReference type="GO" id="GO:0016853">
    <property type="term" value="F:isomerase activity"/>
    <property type="evidence" value="ECO:0007669"/>
    <property type="project" value="UniProtKB-KW"/>
</dbReference>
<reference evidence="3 4" key="1">
    <citation type="journal article" date="2016" name="Nat. Commun.">
        <title>Thousands of microbial genomes shed light on interconnected biogeochemical processes in an aquifer system.</title>
        <authorList>
            <person name="Anantharaman K."/>
            <person name="Brown C.T."/>
            <person name="Hug L.A."/>
            <person name="Sharon I."/>
            <person name="Castelle C.J."/>
            <person name="Probst A.J."/>
            <person name="Thomas B.C."/>
            <person name="Singh A."/>
            <person name="Wilkins M.J."/>
            <person name="Karaoz U."/>
            <person name="Brodie E.L."/>
            <person name="Williams K.H."/>
            <person name="Hubbard S.S."/>
            <person name="Banfield J.F."/>
        </authorList>
    </citation>
    <scope>NUCLEOTIDE SEQUENCE [LARGE SCALE GENOMIC DNA]</scope>
</reference>
<evidence type="ECO:0000313" key="3">
    <source>
        <dbReference type="EMBL" id="OGK01481.1"/>
    </source>
</evidence>
<comment type="caution">
    <text evidence="3">The sequence shown here is derived from an EMBL/GenBank/DDBJ whole genome shotgun (WGS) entry which is preliminary data.</text>
</comment>
<keyword evidence="2" id="KW-0413">Isomerase</keyword>
<sequence>MILKKPELTTDTCKNLLAYYRDFHRKNLEFFISLRTQWHAANPGKHFPGLCANINPLTGSFRPASEQRAWGWGDTRALGVWCSFFIMNRVPDDLIHDLSHYCDTLYVSLVEKLKKNHGSIPFTASIETNLPDDEPRNRSLGPDEADFSMLFGSNAFMQYGMWMNDQGVFDKGSAMFFKCCAAIAASAFVFNYAKTPPIGRVHGPRMIALGVIGEVLKSMQALGDPWDKHDVRPKLIERALEYIAYITANHFRKEPVAFWEFSDEKGGPVKNQAGAIQVDPGHASECAGFIAELAPFLPKADRKAVLEIALAMHLFADRIGFSPKGVMYKSVDLLTGNPLPDTQTVKRTGKPTAPWWNVREHCAAALRLYTLTKDNRCVVSYKKAQNASYQYYPSHIFPGMMVQTLDPETLEVVDVPPATGNIDAMHDPRARVREMENLELLIQQAS</sequence>
<dbReference type="Gene3D" id="1.50.10.10">
    <property type="match status" value="1"/>
</dbReference>
<dbReference type="EMBL" id="MFYX01000125">
    <property type="protein sequence ID" value="OGK01481.1"/>
    <property type="molecule type" value="Genomic_DNA"/>
</dbReference>
<evidence type="ECO:0000256" key="1">
    <source>
        <dbReference type="ARBA" id="ARBA00008558"/>
    </source>
</evidence>
<organism evidence="3 4">
    <name type="scientific">Candidatus Raymondbacteria bacterium RIFOXYD12_FULL_49_13</name>
    <dbReference type="NCBI Taxonomy" id="1817890"/>
    <lineage>
        <taxon>Bacteria</taxon>
        <taxon>Raymondiibacteriota</taxon>
    </lineage>
</organism>
<protein>
    <submittedName>
        <fullName evidence="3">Uncharacterized protein</fullName>
    </submittedName>
</protein>
<name>A0A1F7F4B7_UNCRA</name>
<proteinExistence type="inferred from homology"/>
<evidence type="ECO:0000313" key="4">
    <source>
        <dbReference type="Proteomes" id="UP000179243"/>
    </source>
</evidence>